<evidence type="ECO:0000256" key="1">
    <source>
        <dbReference type="SAM" id="Phobius"/>
    </source>
</evidence>
<feature type="transmembrane region" description="Helical" evidence="1">
    <location>
        <begin position="41"/>
        <end position="62"/>
    </location>
</feature>
<keyword evidence="1" id="KW-0812">Transmembrane</keyword>
<dbReference type="AlphaFoldDB" id="A0A8J2M5Q8"/>
<feature type="transmembrane region" description="Helical" evidence="1">
    <location>
        <begin position="112"/>
        <end position="137"/>
    </location>
</feature>
<accession>A0A8J2M5Q8</accession>
<organism evidence="2 3">
    <name type="scientific">Cercopithifilaria johnstoni</name>
    <dbReference type="NCBI Taxonomy" id="2874296"/>
    <lineage>
        <taxon>Eukaryota</taxon>
        <taxon>Metazoa</taxon>
        <taxon>Ecdysozoa</taxon>
        <taxon>Nematoda</taxon>
        <taxon>Chromadorea</taxon>
        <taxon>Rhabditida</taxon>
        <taxon>Spirurina</taxon>
        <taxon>Spiruromorpha</taxon>
        <taxon>Filarioidea</taxon>
        <taxon>Onchocercidae</taxon>
        <taxon>Cercopithifilaria</taxon>
    </lineage>
</organism>
<keyword evidence="1" id="KW-0472">Membrane</keyword>
<name>A0A8J2M5Q8_9BILA</name>
<dbReference type="OrthoDB" id="5870582at2759"/>
<dbReference type="Proteomes" id="UP000746747">
    <property type="component" value="Unassembled WGS sequence"/>
</dbReference>
<sequence length="169" mass="19077">MNFRKSRVLIFIHSFAQTVSIPVAILRLADNKGIAAFAATSYYAANAIIYLSSITILCAAVHTAYRNKLFHENQQLKKALKPLIFYFLPVTLIDLCIAVSAIRLTIDTDRLVILFQINRIILKFRTTIVALCTVFVLPPFRKAMFNLLGNRRQQRIAVVLPLTETLPNG</sequence>
<evidence type="ECO:0000313" key="2">
    <source>
        <dbReference type="EMBL" id="CAG9539859.1"/>
    </source>
</evidence>
<protein>
    <submittedName>
        <fullName evidence="2">Uncharacterized protein</fullName>
    </submittedName>
</protein>
<gene>
    <name evidence="2" type="ORF">CJOHNSTONI_LOCUS9424</name>
</gene>
<keyword evidence="1" id="KW-1133">Transmembrane helix</keyword>
<feature type="transmembrane region" description="Helical" evidence="1">
    <location>
        <begin position="7"/>
        <end position="29"/>
    </location>
</feature>
<keyword evidence="3" id="KW-1185">Reference proteome</keyword>
<proteinExistence type="predicted"/>
<reference evidence="2" key="1">
    <citation type="submission" date="2021-09" db="EMBL/GenBank/DDBJ databases">
        <authorList>
            <consortium name="Pathogen Informatics"/>
        </authorList>
    </citation>
    <scope>NUCLEOTIDE SEQUENCE</scope>
</reference>
<evidence type="ECO:0000313" key="3">
    <source>
        <dbReference type="Proteomes" id="UP000746747"/>
    </source>
</evidence>
<feature type="transmembrane region" description="Helical" evidence="1">
    <location>
        <begin position="83"/>
        <end position="106"/>
    </location>
</feature>
<comment type="caution">
    <text evidence="2">The sequence shown here is derived from an EMBL/GenBank/DDBJ whole genome shotgun (WGS) entry which is preliminary data.</text>
</comment>
<dbReference type="EMBL" id="CAKAEH010001858">
    <property type="protein sequence ID" value="CAG9539859.1"/>
    <property type="molecule type" value="Genomic_DNA"/>
</dbReference>